<organism evidence="1 2">
    <name type="scientific">Paraburkholderia ginsengisoli</name>
    <dbReference type="NCBI Taxonomy" id="311231"/>
    <lineage>
        <taxon>Bacteria</taxon>
        <taxon>Pseudomonadati</taxon>
        <taxon>Pseudomonadota</taxon>
        <taxon>Betaproteobacteria</taxon>
        <taxon>Burkholderiales</taxon>
        <taxon>Burkholderiaceae</taxon>
        <taxon>Paraburkholderia</taxon>
    </lineage>
</organism>
<dbReference type="AlphaFoldDB" id="A0A7T4N0K4"/>
<dbReference type="Proteomes" id="UP000595610">
    <property type="component" value="Chromosome 1"/>
</dbReference>
<dbReference type="EMBL" id="CP066075">
    <property type="protein sequence ID" value="QQC63010.1"/>
    <property type="molecule type" value="Genomic_DNA"/>
</dbReference>
<evidence type="ECO:0000313" key="1">
    <source>
        <dbReference type="EMBL" id="QQC63010.1"/>
    </source>
</evidence>
<reference evidence="1 2" key="1">
    <citation type="submission" date="2020-12" db="EMBL/GenBank/DDBJ databases">
        <title>FDA dAtabase for Regulatory Grade micrObial Sequences (FDA-ARGOS): Supporting development and validation of Infectious Disease Dx tests.</title>
        <authorList>
            <person name="Nelson B."/>
            <person name="Plummer A."/>
            <person name="Tallon L."/>
            <person name="Sadzewicz L."/>
            <person name="Zhao X."/>
            <person name="Boylan J."/>
            <person name="Ott S."/>
            <person name="Bowen H."/>
            <person name="Vavikolanu K."/>
            <person name="Mehta A."/>
            <person name="Aluvathingal J."/>
            <person name="Nadendla S."/>
            <person name="Myers T."/>
            <person name="Yan Y."/>
            <person name="Sichtig H."/>
        </authorList>
    </citation>
    <scope>NUCLEOTIDE SEQUENCE [LARGE SCALE GENOMIC DNA]</scope>
    <source>
        <strain evidence="1 2">FDAARGOS_1049</strain>
    </source>
</reference>
<dbReference type="RefSeq" id="WP_042327154.1">
    <property type="nucleotide sequence ID" value="NZ_CP066075.1"/>
</dbReference>
<keyword evidence="2" id="KW-1185">Reference proteome</keyword>
<sequence>MQSVNSFDIFDTLIARRCIEPKKIFAQVGQIIAWPHFSDARVKAEQALAAAGLAYTFDDIYERMRQDLSLDQQETEDLKTVELAVELENVIPITENIRKVRNGDLLISDMYLPASAIRLMLERAGLRAHVGLIVTNNGKHTGSIWSQIAPKVKIVKHLGDNQHSDVRSPIANGIFAEHFSGFAPSDYEKFFIENGLVTLAQLVRELRLRHIDPGHGAAKNIHKEIQFNNNIPFLLLSAAYTNHLVRSRNLRGAAFCSRDCLYLHDIYRQLFEDDSLYLYTSRLSRIKCSPDYESYVRKKITGDHVVVDMCGTGWSLGALYQRLGIQPTTLLLHFVSANGKAVRPYDAIRQYTPPDKLEYIIGETEVNNALIEMLNYTGHGMVEDVTRFSGDDNWYPVQESPDYPREVREFVEIIEEAHQNFRDTLKNHDKARLVEEMHACVDRIPAIMSSLYADIGKKAAHLLDIWKYHRAQDEHTTWKLNKQKAIEVAAA</sequence>
<protein>
    <submittedName>
        <fullName evidence="1">Uncharacterized protein</fullName>
    </submittedName>
</protein>
<evidence type="ECO:0000313" key="2">
    <source>
        <dbReference type="Proteomes" id="UP000595610"/>
    </source>
</evidence>
<gene>
    <name evidence="1" type="ORF">I6I06_11885</name>
</gene>
<name>A0A7T4N0K4_9BURK</name>
<proteinExistence type="predicted"/>
<accession>A0A7T4N0K4</accession>
<dbReference type="KEGG" id="pgis:I6I06_11885"/>